<accession>A0ABS7Z3Z6</accession>
<evidence type="ECO:0000313" key="2">
    <source>
        <dbReference type="Proteomes" id="UP001165302"/>
    </source>
</evidence>
<keyword evidence="2" id="KW-1185">Reference proteome</keyword>
<dbReference type="EMBL" id="JADEYP010000010">
    <property type="protein sequence ID" value="MCA5004865.1"/>
    <property type="molecule type" value="Genomic_DNA"/>
</dbReference>
<dbReference type="RefSeq" id="WP_225552256.1">
    <property type="nucleotide sequence ID" value="NZ_JADEYP010000010.1"/>
</dbReference>
<sequence>MYRFFYLFLGLSFITIGNAQEPLILGKVTSSSITEISGITPYSYRNGYFWVHNDSGDGANIYLIDSLASLKVTVDIEGVNAIDMEDIARFSIGGKNYLLLADIGNNLRNREILSLYVIEEPKITDYNKSENLKVPLYKEIKIQYADRKRDAEAILVDPVDQQLYIISKRDFQSTVFNLKLDLGNDKIHTLEPKIELPFTFTTAADISSDGKHIVVKNLSAIFLWERELNKTLVETFGQKPKQIPYVIEPQGEAICFDIYNRYLYTISERPFGLDSYLYKYVF</sequence>
<evidence type="ECO:0000313" key="1">
    <source>
        <dbReference type="EMBL" id="MCA5004865.1"/>
    </source>
</evidence>
<comment type="caution">
    <text evidence="1">The sequence shown here is derived from an EMBL/GenBank/DDBJ whole genome shotgun (WGS) entry which is preliminary data.</text>
</comment>
<gene>
    <name evidence="1" type="ORF">IPZ78_06825</name>
</gene>
<reference evidence="1" key="1">
    <citation type="submission" date="2020-10" db="EMBL/GenBank/DDBJ databases">
        <authorList>
            <person name="Lu T."/>
            <person name="Wang Q."/>
            <person name="Han X."/>
        </authorList>
    </citation>
    <scope>NUCLEOTIDE SEQUENCE</scope>
    <source>
        <strain evidence="1">WQ 366</strain>
    </source>
</reference>
<protein>
    <recommendedName>
        <fullName evidence="3">WD40-like Beta Propeller Repeat</fullName>
    </recommendedName>
</protein>
<evidence type="ECO:0008006" key="3">
    <source>
        <dbReference type="Google" id="ProtNLM"/>
    </source>
</evidence>
<proteinExistence type="predicted"/>
<name>A0ABS7Z3Z6_9SPHI</name>
<dbReference type="Proteomes" id="UP001165302">
    <property type="component" value="Unassembled WGS sequence"/>
</dbReference>
<organism evidence="1 2">
    <name type="scientific">Sphingobacterium bovistauri</name>
    <dbReference type="NCBI Taxonomy" id="2781959"/>
    <lineage>
        <taxon>Bacteria</taxon>
        <taxon>Pseudomonadati</taxon>
        <taxon>Bacteroidota</taxon>
        <taxon>Sphingobacteriia</taxon>
        <taxon>Sphingobacteriales</taxon>
        <taxon>Sphingobacteriaceae</taxon>
        <taxon>Sphingobacterium</taxon>
    </lineage>
</organism>